<evidence type="ECO:0000259" key="8">
    <source>
        <dbReference type="Pfam" id="PF06808"/>
    </source>
</evidence>
<feature type="transmembrane region" description="Helical" evidence="7">
    <location>
        <begin position="336"/>
        <end position="353"/>
    </location>
</feature>
<keyword evidence="5 7" id="KW-1133">Transmembrane helix</keyword>
<proteinExistence type="predicted"/>
<dbReference type="PANTHER" id="PTHR33362:SF5">
    <property type="entry name" value="C4-DICARBOXYLATE TRAP TRANSPORTER LARGE PERMEASE PROTEIN DCTM"/>
    <property type="match status" value="1"/>
</dbReference>
<gene>
    <name evidence="9" type="ORF">LCGC14_0936810</name>
</gene>
<feature type="transmembrane region" description="Helical" evidence="7">
    <location>
        <begin position="170"/>
        <end position="195"/>
    </location>
</feature>
<keyword evidence="4 7" id="KW-0812">Transmembrane</keyword>
<comment type="subcellular location">
    <subcellularLocation>
        <location evidence="1">Cell inner membrane</location>
        <topology evidence="1">Multi-pass membrane protein</topology>
    </subcellularLocation>
</comment>
<feature type="transmembrane region" description="Helical" evidence="7">
    <location>
        <begin position="46"/>
        <end position="70"/>
    </location>
</feature>
<dbReference type="GO" id="GO:0022857">
    <property type="term" value="F:transmembrane transporter activity"/>
    <property type="evidence" value="ECO:0007669"/>
    <property type="project" value="TreeGrafter"/>
</dbReference>
<feature type="transmembrane region" description="Helical" evidence="7">
    <location>
        <begin position="215"/>
        <end position="236"/>
    </location>
</feature>
<feature type="transmembrane region" description="Helical" evidence="7">
    <location>
        <begin position="135"/>
        <end position="158"/>
    </location>
</feature>
<dbReference type="GO" id="GO:0005886">
    <property type="term" value="C:plasma membrane"/>
    <property type="evidence" value="ECO:0007669"/>
    <property type="project" value="UniProtKB-SubCell"/>
</dbReference>
<dbReference type="EMBL" id="LAZR01003254">
    <property type="protein sequence ID" value="KKN20318.1"/>
    <property type="molecule type" value="Genomic_DNA"/>
</dbReference>
<evidence type="ECO:0000256" key="3">
    <source>
        <dbReference type="ARBA" id="ARBA00022519"/>
    </source>
</evidence>
<evidence type="ECO:0000256" key="7">
    <source>
        <dbReference type="SAM" id="Phobius"/>
    </source>
</evidence>
<evidence type="ECO:0000313" key="9">
    <source>
        <dbReference type="EMBL" id="KKN20318.1"/>
    </source>
</evidence>
<feature type="transmembrane region" description="Helical" evidence="7">
    <location>
        <begin position="401"/>
        <end position="422"/>
    </location>
</feature>
<feature type="transmembrane region" description="Helical" evidence="7">
    <location>
        <begin position="242"/>
        <end position="266"/>
    </location>
</feature>
<feature type="transmembrane region" description="Helical" evidence="7">
    <location>
        <begin position="359"/>
        <end position="381"/>
    </location>
</feature>
<feature type="transmembrane region" description="Helical" evidence="7">
    <location>
        <begin position="278"/>
        <end position="299"/>
    </location>
</feature>
<dbReference type="PANTHER" id="PTHR33362">
    <property type="entry name" value="SIALIC ACID TRAP TRANSPORTER PERMEASE PROTEIN SIAT-RELATED"/>
    <property type="match status" value="1"/>
</dbReference>
<accession>A0A0F9RSP5</accession>
<dbReference type="NCBIfam" id="TIGR00786">
    <property type="entry name" value="dctM"/>
    <property type="match status" value="1"/>
</dbReference>
<dbReference type="InterPro" id="IPR004681">
    <property type="entry name" value="TRAP_DctM"/>
</dbReference>
<keyword evidence="3" id="KW-0997">Cell inner membrane</keyword>
<evidence type="ECO:0000256" key="2">
    <source>
        <dbReference type="ARBA" id="ARBA00022475"/>
    </source>
</evidence>
<dbReference type="PIRSF" id="PIRSF006066">
    <property type="entry name" value="HI0050"/>
    <property type="match status" value="1"/>
</dbReference>
<evidence type="ECO:0000256" key="4">
    <source>
        <dbReference type="ARBA" id="ARBA00022692"/>
    </source>
</evidence>
<evidence type="ECO:0000256" key="6">
    <source>
        <dbReference type="ARBA" id="ARBA00023136"/>
    </source>
</evidence>
<feature type="transmembrane region" description="Helical" evidence="7">
    <location>
        <begin position="311"/>
        <end position="331"/>
    </location>
</feature>
<dbReference type="AlphaFoldDB" id="A0A0F9RSP5"/>
<keyword evidence="2" id="KW-1003">Cell membrane</keyword>
<dbReference type="Pfam" id="PF06808">
    <property type="entry name" value="DctM"/>
    <property type="match status" value="1"/>
</dbReference>
<feature type="domain" description="TRAP C4-dicarboxylate transport system permease DctM subunit" evidence="8">
    <location>
        <begin position="6"/>
        <end position="417"/>
    </location>
</feature>
<sequence length="427" mass="45196">MILISLVVLLVLLVLSVPVAATLIVLGLFLDEFFSPFPLVNAMGDVLWSASDSFLLIAIPLFILLGEILVRTGIAKSTYRALESWLSWLPGGLLHANIATATLFSATSGSSVATAATIGTVAIPQGKAMNYDPKLFTGSIAAGGTLGIMIPPSINLIVYGFLTETSIPRLFAAGLVPGLLLAFLFVLGTALICIWRPSLGGPSTHHTWGERFAGLTSLIPVLALFGIVVGSIYAGWATPTEAASLGVIGSLLIALFMRKLSVSVVVEALEGTMRTTGMIVLIIIASYFLNFVLASTGITRELSSFLESAGFGPYLTLLIIIAMYIVLGFFIETLSLMVITIPIVAPIIIALGFDPVWFGILLILLIEMALITPPVGLNLYVVQSVRKGGSFNDVMMGAMPYVGFMLIMVVLLIVFPSLALYLPGVLG</sequence>
<dbReference type="InterPro" id="IPR010656">
    <property type="entry name" value="DctM"/>
</dbReference>
<keyword evidence="6 7" id="KW-0472">Membrane</keyword>
<organism evidence="9">
    <name type="scientific">marine sediment metagenome</name>
    <dbReference type="NCBI Taxonomy" id="412755"/>
    <lineage>
        <taxon>unclassified sequences</taxon>
        <taxon>metagenomes</taxon>
        <taxon>ecological metagenomes</taxon>
    </lineage>
</organism>
<evidence type="ECO:0000256" key="5">
    <source>
        <dbReference type="ARBA" id="ARBA00022989"/>
    </source>
</evidence>
<evidence type="ECO:0000256" key="1">
    <source>
        <dbReference type="ARBA" id="ARBA00004429"/>
    </source>
</evidence>
<protein>
    <recommendedName>
        <fullName evidence="8">TRAP C4-dicarboxylate transport system permease DctM subunit domain-containing protein</fullName>
    </recommendedName>
</protein>
<reference evidence="9" key="1">
    <citation type="journal article" date="2015" name="Nature">
        <title>Complex archaea that bridge the gap between prokaryotes and eukaryotes.</title>
        <authorList>
            <person name="Spang A."/>
            <person name="Saw J.H."/>
            <person name="Jorgensen S.L."/>
            <person name="Zaremba-Niedzwiedzka K."/>
            <person name="Martijn J."/>
            <person name="Lind A.E."/>
            <person name="van Eijk R."/>
            <person name="Schleper C."/>
            <person name="Guy L."/>
            <person name="Ettema T.J."/>
        </authorList>
    </citation>
    <scope>NUCLEOTIDE SEQUENCE</scope>
</reference>
<comment type="caution">
    <text evidence="9">The sequence shown here is derived from an EMBL/GenBank/DDBJ whole genome shotgun (WGS) entry which is preliminary data.</text>
</comment>
<name>A0A0F9RSP5_9ZZZZ</name>